<dbReference type="Proteomes" id="UP000887567">
    <property type="component" value="Unplaced"/>
</dbReference>
<proteinExistence type="predicted"/>
<dbReference type="PANTHER" id="PTHR13650">
    <property type="entry name" value="SPATACSIN"/>
    <property type="match status" value="1"/>
</dbReference>
<dbReference type="AlphaFoldDB" id="A0A913XRU3"/>
<dbReference type="OrthoDB" id="2018754at2759"/>
<dbReference type="GO" id="GO:0005737">
    <property type="term" value="C:cytoplasm"/>
    <property type="evidence" value="ECO:0007669"/>
    <property type="project" value="TreeGrafter"/>
</dbReference>
<evidence type="ECO:0000256" key="1">
    <source>
        <dbReference type="SAM" id="MobiDB-lite"/>
    </source>
</evidence>
<dbReference type="KEGG" id="epa:110246681"/>
<accession>A0A913XRU3</accession>
<dbReference type="InterPro" id="IPR028103">
    <property type="entry name" value="Spatacsin"/>
</dbReference>
<organism evidence="2 3">
    <name type="scientific">Exaiptasia diaphana</name>
    <name type="common">Tropical sea anemone</name>
    <name type="synonym">Aiptasia pulchella</name>
    <dbReference type="NCBI Taxonomy" id="2652724"/>
    <lineage>
        <taxon>Eukaryota</taxon>
        <taxon>Metazoa</taxon>
        <taxon>Cnidaria</taxon>
        <taxon>Anthozoa</taxon>
        <taxon>Hexacorallia</taxon>
        <taxon>Actiniaria</taxon>
        <taxon>Aiptasiidae</taxon>
        <taxon>Exaiptasia</taxon>
    </lineage>
</organism>
<feature type="region of interest" description="Disordered" evidence="1">
    <location>
        <begin position="1"/>
        <end position="65"/>
    </location>
</feature>
<name>A0A913XRU3_EXADI</name>
<keyword evidence="3" id="KW-1185">Reference proteome</keyword>
<reference evidence="2" key="1">
    <citation type="submission" date="2022-11" db="UniProtKB">
        <authorList>
            <consortium name="EnsemblMetazoa"/>
        </authorList>
    </citation>
    <scope>IDENTIFICATION</scope>
</reference>
<feature type="compositionally biased region" description="Basic and acidic residues" evidence="1">
    <location>
        <begin position="56"/>
        <end position="65"/>
    </location>
</feature>
<dbReference type="PANTHER" id="PTHR13650:SF0">
    <property type="entry name" value="SPATACSIN"/>
    <property type="match status" value="1"/>
</dbReference>
<evidence type="ECO:0000313" key="2">
    <source>
        <dbReference type="EnsemblMetazoa" id="XP_020908706.1"/>
    </source>
</evidence>
<evidence type="ECO:0000313" key="3">
    <source>
        <dbReference type="Proteomes" id="UP000887567"/>
    </source>
</evidence>
<dbReference type="EnsemblMetazoa" id="XM_021053047.1">
    <property type="protein sequence ID" value="XP_020908706.1"/>
    <property type="gene ID" value="LOC110246681"/>
</dbReference>
<sequence>MGLNKQGKDSLAGHQSSSEETDDKSKEQQLKGGDSGSATDGTVTAADESTGVKCSNDIHERPLDPDKLPDDFFEVLFACNDAKIPWRSLLAHAIALHRPLFAVLAACYEESKTIDCICAWMLSTYDFELFSSEVANDIS</sequence>
<dbReference type="RefSeq" id="XP_020908706.1">
    <property type="nucleotide sequence ID" value="XM_021053047.1"/>
</dbReference>
<protein>
    <submittedName>
        <fullName evidence="2">Uncharacterized protein</fullName>
    </submittedName>
</protein>
<dbReference type="GeneID" id="110246681"/>